<dbReference type="GO" id="GO:0005634">
    <property type="term" value="C:nucleus"/>
    <property type="evidence" value="ECO:0007669"/>
    <property type="project" value="UniProtKB-ARBA"/>
</dbReference>
<feature type="region of interest" description="Disordered" evidence="7">
    <location>
        <begin position="511"/>
        <end position="539"/>
    </location>
</feature>
<dbReference type="PROSITE" id="PS51214">
    <property type="entry name" value="IBB"/>
    <property type="match status" value="1"/>
</dbReference>
<accession>A0A813ZUQ8</accession>
<comment type="similarity">
    <text evidence="1 5">Belongs to the importin alpha family.</text>
</comment>
<proteinExistence type="inferred from homology"/>
<dbReference type="PANTHER" id="PTHR23316">
    <property type="entry name" value="IMPORTIN ALPHA"/>
    <property type="match status" value="1"/>
</dbReference>
<evidence type="ECO:0000313" key="9">
    <source>
        <dbReference type="EMBL" id="CAF0902881.1"/>
    </source>
</evidence>
<dbReference type="AlphaFoldDB" id="A0A813ZUQ8"/>
<evidence type="ECO:0000256" key="1">
    <source>
        <dbReference type="ARBA" id="ARBA00010394"/>
    </source>
</evidence>
<dbReference type="PIRSF" id="PIRSF005673">
    <property type="entry name" value="Importin_alpha"/>
    <property type="match status" value="1"/>
</dbReference>
<evidence type="ECO:0000256" key="2">
    <source>
        <dbReference type="ARBA" id="ARBA00022448"/>
    </source>
</evidence>
<evidence type="ECO:0000313" key="10">
    <source>
        <dbReference type="EMBL" id="CAF0949460.1"/>
    </source>
</evidence>
<feature type="compositionally biased region" description="Basic and acidic residues" evidence="7">
    <location>
        <begin position="18"/>
        <end position="27"/>
    </location>
</feature>
<feature type="domain" description="IBB" evidence="8">
    <location>
        <begin position="1"/>
        <end position="53"/>
    </location>
</feature>
<protein>
    <recommendedName>
        <fullName evidence="5">Importin subunit alpha</fullName>
    </recommendedName>
</protein>
<dbReference type="InterPro" id="IPR024931">
    <property type="entry name" value="Importin_alpha"/>
</dbReference>
<comment type="caution">
    <text evidence="9">The sequence shown here is derived from an EMBL/GenBank/DDBJ whole genome shotgun (WGS) entry which is preliminary data.</text>
</comment>
<dbReference type="Proteomes" id="UP000663832">
    <property type="component" value="Unassembled WGS sequence"/>
</dbReference>
<evidence type="ECO:0000256" key="4">
    <source>
        <dbReference type="ARBA" id="ARBA00022927"/>
    </source>
</evidence>
<gene>
    <name evidence="10" type="ORF">BJG266_LOCUS13124</name>
    <name evidence="9" type="ORF">QVE165_LOCUS9573</name>
</gene>
<dbReference type="GO" id="GO:0005737">
    <property type="term" value="C:cytoplasm"/>
    <property type="evidence" value="ECO:0007669"/>
    <property type="project" value="InterPro"/>
</dbReference>
<evidence type="ECO:0000256" key="5">
    <source>
        <dbReference type="PIRNR" id="PIRNR005673"/>
    </source>
</evidence>
<keyword evidence="2 5" id="KW-0813">Transport</keyword>
<feature type="repeat" description="ARM" evidence="6">
    <location>
        <begin position="117"/>
        <end position="159"/>
    </location>
</feature>
<dbReference type="SMART" id="SM00185">
    <property type="entry name" value="ARM"/>
    <property type="match status" value="8"/>
</dbReference>
<dbReference type="EMBL" id="CAJNOM010000044">
    <property type="protein sequence ID" value="CAF0902881.1"/>
    <property type="molecule type" value="Genomic_DNA"/>
</dbReference>
<dbReference type="Pfam" id="PF01749">
    <property type="entry name" value="IBB"/>
    <property type="match status" value="1"/>
</dbReference>
<evidence type="ECO:0000259" key="8">
    <source>
        <dbReference type="PROSITE" id="PS51214"/>
    </source>
</evidence>
<feature type="repeat" description="ARM" evidence="6">
    <location>
        <begin position="159"/>
        <end position="201"/>
    </location>
</feature>
<keyword evidence="4 5" id="KW-0653">Protein transport</keyword>
<dbReference type="InterPro" id="IPR002652">
    <property type="entry name" value="Importin-a_IBB"/>
</dbReference>
<dbReference type="InterPro" id="IPR000225">
    <property type="entry name" value="Armadillo"/>
</dbReference>
<dbReference type="FunFam" id="1.25.10.10:FF:000021">
    <property type="entry name" value="Importin subunit alpha"/>
    <property type="match status" value="1"/>
</dbReference>
<dbReference type="EMBL" id="CAJNOI010000052">
    <property type="protein sequence ID" value="CAF0949460.1"/>
    <property type="molecule type" value="Genomic_DNA"/>
</dbReference>
<dbReference type="OrthoDB" id="29145at2759"/>
<dbReference type="Gene3D" id="1.20.5.690">
    <property type="entry name" value="Importin-alpha, importin-beta-binding domain"/>
    <property type="match status" value="1"/>
</dbReference>
<dbReference type="PROSITE" id="PS50176">
    <property type="entry name" value="ARM_REPEAT"/>
    <property type="match status" value="3"/>
</dbReference>
<evidence type="ECO:0000256" key="7">
    <source>
        <dbReference type="SAM" id="MobiDB-lite"/>
    </source>
</evidence>
<dbReference type="GO" id="GO:0006606">
    <property type="term" value="P:protein import into nucleus"/>
    <property type="evidence" value="ECO:0007669"/>
    <property type="project" value="InterPro"/>
</dbReference>
<keyword evidence="3" id="KW-0677">Repeat</keyword>
<dbReference type="Pfam" id="PF00514">
    <property type="entry name" value="Arm"/>
    <property type="match status" value="6"/>
</dbReference>
<dbReference type="Gene3D" id="1.25.10.10">
    <property type="entry name" value="Leucine-rich Repeat Variant"/>
    <property type="match status" value="1"/>
</dbReference>
<dbReference type="Pfam" id="PF16186">
    <property type="entry name" value="Arm_3"/>
    <property type="match status" value="1"/>
</dbReference>
<feature type="compositionally biased region" description="Polar residues" evidence="7">
    <location>
        <begin position="525"/>
        <end position="539"/>
    </location>
</feature>
<feature type="repeat" description="ARM" evidence="6">
    <location>
        <begin position="328"/>
        <end position="356"/>
    </location>
</feature>
<feature type="compositionally biased region" description="Polar residues" evidence="7">
    <location>
        <begin position="46"/>
        <end position="71"/>
    </location>
</feature>
<feature type="region of interest" description="Disordered" evidence="7">
    <location>
        <begin position="1"/>
        <end position="71"/>
    </location>
</feature>
<dbReference type="SUPFAM" id="SSF48371">
    <property type="entry name" value="ARM repeat"/>
    <property type="match status" value="1"/>
</dbReference>
<reference evidence="9" key="1">
    <citation type="submission" date="2021-02" db="EMBL/GenBank/DDBJ databases">
        <authorList>
            <person name="Nowell W R."/>
        </authorList>
    </citation>
    <scope>NUCLEOTIDE SEQUENCE</scope>
</reference>
<name>A0A813ZUQ8_9BILA</name>
<keyword evidence="11" id="KW-1185">Reference proteome</keyword>
<dbReference type="GO" id="GO:0061608">
    <property type="term" value="F:nuclear import signal receptor activity"/>
    <property type="evidence" value="ECO:0007669"/>
    <property type="project" value="InterPro"/>
</dbReference>
<dbReference type="InterPro" id="IPR036975">
    <property type="entry name" value="Importin-a_IBB_sf"/>
</dbReference>
<organism evidence="9 11">
    <name type="scientific">Adineta steineri</name>
    <dbReference type="NCBI Taxonomy" id="433720"/>
    <lineage>
        <taxon>Eukaryota</taxon>
        <taxon>Metazoa</taxon>
        <taxon>Spiralia</taxon>
        <taxon>Gnathifera</taxon>
        <taxon>Rotifera</taxon>
        <taxon>Eurotatoria</taxon>
        <taxon>Bdelloidea</taxon>
        <taxon>Adinetida</taxon>
        <taxon>Adinetidae</taxon>
        <taxon>Adineta</taxon>
    </lineage>
</organism>
<evidence type="ECO:0000313" key="11">
    <source>
        <dbReference type="Proteomes" id="UP000663832"/>
    </source>
</evidence>
<dbReference type="InterPro" id="IPR032413">
    <property type="entry name" value="Arm_3"/>
</dbReference>
<evidence type="ECO:0000256" key="6">
    <source>
        <dbReference type="PROSITE-ProRule" id="PRU00259"/>
    </source>
</evidence>
<evidence type="ECO:0000256" key="3">
    <source>
        <dbReference type="ARBA" id="ARBA00022737"/>
    </source>
</evidence>
<dbReference type="Proteomes" id="UP000663877">
    <property type="component" value="Unassembled WGS sequence"/>
</dbReference>
<dbReference type="InterPro" id="IPR016024">
    <property type="entry name" value="ARM-type_fold"/>
</dbReference>
<sequence>MSSDSRKKNYKNTGLDSEELRKRREDLNITLRKQKREEQHFKRRNLASTSEQETPTSFDTNSAIAPTTGPTESVITSQMAAALYGEDVQQILEATVRFRKLLSKEPNPPIDEVITAGIVPRFVQLLSFQHFQIQFEAAWALTNIASGNSSQTKYVIDAGAVPVFVQLLSSTNEDVQEQAVWALGNIAGDSPECRDYVLDAGVLQPLINIFSRHTRLTIIRNAVWCLSNLCRGKNPTVDFNKVAPALPVLNQLLHNLDADVLADTCWAISYLSDGPNEKIQAVIHVVDTRRLVELLAHPVLNVQSSALRAVGNIVTGDDHQTQAVLDAGVLPHLLTLLQSQKESIKKEACWTLSNITAGVQAQIQAVIDVNIIPSLLNILKHGDHKTRKEAAWAVTNATSGGTPQQIKYIVDQGVISPLCELLSVSDAKIIQVALNGLDNILKLGAAESKRTNGPNPYTIMIEECYGLDKIEYLQSHENIDIYQKAFHLIETYFGVDEDENLPAQAESRPFEFGTTTNNPVPPMNGQVNPNSQQPGQFQF</sequence>
<dbReference type="InterPro" id="IPR011989">
    <property type="entry name" value="ARM-like"/>
</dbReference>